<dbReference type="EMBL" id="CAFBIY010000059">
    <property type="protein sequence ID" value="CAB4850589.1"/>
    <property type="molecule type" value="Genomic_DNA"/>
</dbReference>
<keyword evidence="5 7" id="KW-0472">Membrane</keyword>
<organism evidence="10">
    <name type="scientific">freshwater metagenome</name>
    <dbReference type="NCBI Taxonomy" id="449393"/>
    <lineage>
        <taxon>unclassified sequences</taxon>
        <taxon>metagenomes</taxon>
        <taxon>ecological metagenomes</taxon>
    </lineage>
</organism>
<feature type="domain" description="MacB-like periplasmic core" evidence="9">
    <location>
        <begin position="17"/>
        <end position="232"/>
    </location>
</feature>
<dbReference type="InterPro" id="IPR025857">
    <property type="entry name" value="MacB_PCD"/>
</dbReference>
<proteinExistence type="inferred from homology"/>
<evidence type="ECO:0000256" key="5">
    <source>
        <dbReference type="ARBA" id="ARBA00023136"/>
    </source>
</evidence>
<dbReference type="InterPro" id="IPR003838">
    <property type="entry name" value="ABC3_permease_C"/>
</dbReference>
<evidence type="ECO:0000259" key="9">
    <source>
        <dbReference type="Pfam" id="PF12704"/>
    </source>
</evidence>
<feature type="domain" description="MacB-like periplasmic core" evidence="9">
    <location>
        <begin position="487"/>
        <end position="682"/>
    </location>
</feature>
<keyword evidence="3 7" id="KW-0812">Transmembrane</keyword>
<feature type="transmembrane region" description="Helical" evidence="7">
    <location>
        <begin position="487"/>
        <end position="509"/>
    </location>
</feature>
<feature type="domain" description="ABC3 transporter permease C-terminal" evidence="8">
    <location>
        <begin position="270"/>
        <end position="391"/>
    </location>
</feature>
<feature type="transmembrane region" description="Helical" evidence="7">
    <location>
        <begin position="357"/>
        <end position="381"/>
    </location>
</feature>
<dbReference type="EMBL" id="CAFBMT010000023">
    <property type="protein sequence ID" value="CAB4951214.1"/>
    <property type="molecule type" value="Genomic_DNA"/>
</dbReference>
<evidence type="ECO:0000313" key="10">
    <source>
        <dbReference type="EMBL" id="CAB4365262.1"/>
    </source>
</evidence>
<dbReference type="PANTHER" id="PTHR30572">
    <property type="entry name" value="MEMBRANE COMPONENT OF TRANSPORTER-RELATED"/>
    <property type="match status" value="1"/>
</dbReference>
<dbReference type="EMBL" id="CAFAAV010000115">
    <property type="protein sequence ID" value="CAB4823726.1"/>
    <property type="molecule type" value="Genomic_DNA"/>
</dbReference>
<keyword evidence="4 7" id="KW-1133">Transmembrane helix</keyword>
<evidence type="ECO:0000256" key="4">
    <source>
        <dbReference type="ARBA" id="ARBA00022989"/>
    </source>
</evidence>
<dbReference type="GO" id="GO:0022857">
    <property type="term" value="F:transmembrane transporter activity"/>
    <property type="evidence" value="ECO:0007669"/>
    <property type="project" value="TreeGrafter"/>
</dbReference>
<evidence type="ECO:0000256" key="7">
    <source>
        <dbReference type="SAM" id="Phobius"/>
    </source>
</evidence>
<evidence type="ECO:0000313" key="11">
    <source>
        <dbReference type="EMBL" id="CAB4744967.1"/>
    </source>
</evidence>
<feature type="transmembrane region" description="Helical" evidence="7">
    <location>
        <begin position="717"/>
        <end position="742"/>
    </location>
</feature>
<feature type="transmembrane region" description="Helical" evidence="7">
    <location>
        <begin position="261"/>
        <end position="287"/>
    </location>
</feature>
<dbReference type="GO" id="GO:0005886">
    <property type="term" value="C:plasma membrane"/>
    <property type="evidence" value="ECO:0007669"/>
    <property type="project" value="UniProtKB-SubCell"/>
</dbReference>
<dbReference type="EMBL" id="CAESGF010000027">
    <property type="protein sequence ID" value="CAB4365262.1"/>
    <property type="molecule type" value="Genomic_DNA"/>
</dbReference>
<evidence type="ECO:0000256" key="2">
    <source>
        <dbReference type="ARBA" id="ARBA00022475"/>
    </source>
</evidence>
<dbReference type="InterPro" id="IPR050250">
    <property type="entry name" value="Macrolide_Exporter_MacB"/>
</dbReference>
<feature type="transmembrane region" description="Helical" evidence="7">
    <location>
        <begin position="803"/>
        <end position="827"/>
    </location>
</feature>
<reference evidence="10" key="1">
    <citation type="submission" date="2020-05" db="EMBL/GenBank/DDBJ databases">
        <authorList>
            <person name="Chiriac C."/>
            <person name="Salcher M."/>
            <person name="Ghai R."/>
            <person name="Kavagutti S V."/>
        </authorList>
    </citation>
    <scope>NUCLEOTIDE SEQUENCE</scope>
</reference>
<dbReference type="Pfam" id="PF12704">
    <property type="entry name" value="MacB_PCD"/>
    <property type="match status" value="2"/>
</dbReference>
<comment type="subcellular location">
    <subcellularLocation>
        <location evidence="1">Cell membrane</location>
        <topology evidence="1">Multi-pass membrane protein</topology>
    </subcellularLocation>
</comment>
<evidence type="ECO:0000313" key="13">
    <source>
        <dbReference type="EMBL" id="CAB4850589.1"/>
    </source>
</evidence>
<evidence type="ECO:0000256" key="6">
    <source>
        <dbReference type="ARBA" id="ARBA00038076"/>
    </source>
</evidence>
<evidence type="ECO:0000313" key="12">
    <source>
        <dbReference type="EMBL" id="CAB4823726.1"/>
    </source>
</evidence>
<dbReference type="AlphaFoldDB" id="A0A6J6A9Y1"/>
<evidence type="ECO:0000313" key="14">
    <source>
        <dbReference type="EMBL" id="CAB4951214.1"/>
    </source>
</evidence>
<dbReference type="EMBL" id="CAFBOL010000063">
    <property type="protein sequence ID" value="CAB5000515.1"/>
    <property type="molecule type" value="Genomic_DNA"/>
</dbReference>
<feature type="domain" description="ABC3 transporter permease C-terminal" evidence="8">
    <location>
        <begin position="721"/>
        <end position="835"/>
    </location>
</feature>
<comment type="similarity">
    <text evidence="6">Belongs to the ABC-4 integral membrane protein family.</text>
</comment>
<feature type="transmembrane region" description="Helical" evidence="7">
    <location>
        <begin position="765"/>
        <end position="791"/>
    </location>
</feature>
<feature type="transmembrane region" description="Helical" evidence="7">
    <location>
        <begin position="411"/>
        <end position="436"/>
    </location>
</feature>
<sequence>MFKLSLKNIWSRKGRLVLTALAVIAGTAFLSGVFVFTDTIKNSFNSMFATAYANTDAFVRSTNVIEGDFGNDTRDRISLDLLAKVQGMPGVREAYGNVTGNAVVSFNGKVLGQDGPPKFGSSWAHSESSPFQVAEGHEPAGPNQVVLDKASAKTGKVKVGDTVSITSIGAARDFTVVGLVTFAGSDSPGGSGWALFELPVAQEFVIGDTEHLDAIIVHGDETMNDRELADSIHAALAEPEVEVLTGAEITKESQSAVATSLSFITIFLTIFALISLFVGSFIIYNVFSISAAQRTQENALLRAIGASRSQIIRSMFEEALVVGIGGTVLGCLGGIGLAFGILSALNAAGFGPGDTPLTIHATGFIITMIVGVVVTLVCAVAPAIRSGRVPPLAAMRDVAVDRAGVSTKRKVIGLVSVLLSIVAMLLGLSGSAVWLGVGAASIYMALIALGPFVAAPVARVTAPVLGRLRGAAGTMAGRNAARNPKRTALTAGALAVGLSLMIGVATLGASAKSSTREVFSKAFQNDYVVSPKQGNSGLGLPSTIAADVNATGVAHAMGVAATKVKLEERGTFNAKGVLAVVPVDAQAVLSFTFTEGGFDKLGPDGILYSVKKAARDGLAVGDVVTVQLLDGTQFKLTIRGLFSTDTFGNLIVDRSMFEGQKYPLFDISVFVKANGGVTAANTATLTTLMDRYPTAKVQNREQYINEQSKQIDGFLNFIYALLGMSIFIAAIGIVITLWLSVWERRRELGLLRAVGTTRRQVRSSVLWESMITGAVGVIMGVVVGLTLGWVIVRSFKDQGLSTFSLPVSTIVTASALSLVLAGLAAIIPARKGAKADILAAIATT</sequence>
<dbReference type="EMBL" id="CAEZYF010000031">
    <property type="protein sequence ID" value="CAB4744967.1"/>
    <property type="molecule type" value="Genomic_DNA"/>
</dbReference>
<evidence type="ECO:0000256" key="1">
    <source>
        <dbReference type="ARBA" id="ARBA00004651"/>
    </source>
</evidence>
<evidence type="ECO:0000256" key="3">
    <source>
        <dbReference type="ARBA" id="ARBA00022692"/>
    </source>
</evidence>
<feature type="transmembrane region" description="Helical" evidence="7">
    <location>
        <begin position="442"/>
        <end position="466"/>
    </location>
</feature>
<dbReference type="Pfam" id="PF02687">
    <property type="entry name" value="FtsX"/>
    <property type="match status" value="2"/>
</dbReference>
<name>A0A6J6A9Y1_9ZZZZ</name>
<evidence type="ECO:0000259" key="8">
    <source>
        <dbReference type="Pfam" id="PF02687"/>
    </source>
</evidence>
<protein>
    <submittedName>
        <fullName evidence="10">Unannotated protein</fullName>
    </submittedName>
</protein>
<dbReference type="PANTHER" id="PTHR30572:SF4">
    <property type="entry name" value="ABC TRANSPORTER PERMEASE YTRF"/>
    <property type="match status" value="1"/>
</dbReference>
<accession>A0A6J6A9Y1</accession>
<keyword evidence="2" id="KW-1003">Cell membrane</keyword>
<gene>
    <name evidence="11" type="ORF">UFOPK2656_03172</name>
    <name evidence="12" type="ORF">UFOPK3099_01542</name>
    <name evidence="13" type="ORF">UFOPK3267_01246</name>
    <name evidence="14" type="ORF">UFOPK3651_02861</name>
    <name evidence="15" type="ORF">UFOPK3931_02101</name>
    <name evidence="10" type="ORF">UFOPK4189_03008</name>
</gene>
<evidence type="ECO:0000313" key="15">
    <source>
        <dbReference type="EMBL" id="CAB5000515.1"/>
    </source>
</evidence>
<feature type="transmembrane region" description="Helical" evidence="7">
    <location>
        <begin position="319"/>
        <end position="345"/>
    </location>
</feature>